<proteinExistence type="predicted"/>
<accession>A0A8S5LJ55</accession>
<protein>
    <submittedName>
        <fullName evidence="1">Lysine-specific demethylase 8</fullName>
    </submittedName>
</protein>
<reference evidence="1" key="1">
    <citation type="journal article" date="2021" name="Proc. Natl. Acad. Sci. U.S.A.">
        <title>A Catalog of Tens of Thousands of Viruses from Human Metagenomes Reveals Hidden Associations with Chronic Diseases.</title>
        <authorList>
            <person name="Tisza M.J."/>
            <person name="Buck C.B."/>
        </authorList>
    </citation>
    <scope>NUCLEOTIDE SEQUENCE</scope>
    <source>
        <strain evidence="1">CtGO42</strain>
    </source>
</reference>
<sequence length="76" mass="8702">MRKFKLKYGFDFDDSCPKTYESDEPIKIGDAIFVANGFWHAVTDIRILKRDIQLTLSKSSQSQEEAKLVMKQLSSG</sequence>
<evidence type="ECO:0000313" key="1">
    <source>
        <dbReference type="EMBL" id="DAD69872.1"/>
    </source>
</evidence>
<dbReference type="EMBL" id="BK015857">
    <property type="protein sequence ID" value="DAD69872.1"/>
    <property type="molecule type" value="Genomic_DNA"/>
</dbReference>
<name>A0A8S5LJ55_9CAUD</name>
<organism evidence="1">
    <name type="scientific">Siphoviridae sp. ctGO42</name>
    <dbReference type="NCBI Taxonomy" id="2827566"/>
    <lineage>
        <taxon>Viruses</taxon>
        <taxon>Duplodnaviria</taxon>
        <taxon>Heunggongvirae</taxon>
        <taxon>Uroviricota</taxon>
        <taxon>Caudoviricetes</taxon>
    </lineage>
</organism>